<evidence type="ECO:0000256" key="7">
    <source>
        <dbReference type="RuleBase" id="RU003879"/>
    </source>
</evidence>
<dbReference type="PANTHER" id="PTHR30558:SF3">
    <property type="entry name" value="BIOPOLYMER TRANSPORT PROTEIN EXBD-RELATED"/>
    <property type="match status" value="1"/>
</dbReference>
<keyword evidence="4 7" id="KW-0812">Transmembrane</keyword>
<gene>
    <name evidence="9" type="ORF">F3N42_07155</name>
</gene>
<keyword evidence="7" id="KW-0653">Protein transport</keyword>
<comment type="similarity">
    <text evidence="2 7">Belongs to the ExbD/TolR family.</text>
</comment>
<dbReference type="AlphaFoldDB" id="A0A5N0TC07"/>
<evidence type="ECO:0000313" key="10">
    <source>
        <dbReference type="Proteomes" id="UP000325372"/>
    </source>
</evidence>
<evidence type="ECO:0000256" key="6">
    <source>
        <dbReference type="ARBA" id="ARBA00023136"/>
    </source>
</evidence>
<name>A0A5N0TC07_9GAMM</name>
<accession>A0A5N0TC07</accession>
<keyword evidence="3" id="KW-1003">Cell membrane</keyword>
<comment type="subcellular location">
    <subcellularLocation>
        <location evidence="1">Cell membrane</location>
        <topology evidence="1">Single-pass membrane protein</topology>
    </subcellularLocation>
    <subcellularLocation>
        <location evidence="7">Cell membrane</location>
        <topology evidence="7">Single-pass type II membrane protein</topology>
    </subcellularLocation>
</comment>
<evidence type="ECO:0000256" key="8">
    <source>
        <dbReference type="SAM" id="Phobius"/>
    </source>
</evidence>
<comment type="caution">
    <text evidence="9">The sequence shown here is derived from an EMBL/GenBank/DDBJ whole genome shotgun (WGS) entry which is preliminary data.</text>
</comment>
<protein>
    <submittedName>
        <fullName evidence="9">Biopolymer transporter ExbD</fullName>
    </submittedName>
</protein>
<proteinExistence type="inferred from homology"/>
<evidence type="ECO:0000256" key="3">
    <source>
        <dbReference type="ARBA" id="ARBA00022475"/>
    </source>
</evidence>
<keyword evidence="6 8" id="KW-0472">Membrane</keyword>
<evidence type="ECO:0000256" key="5">
    <source>
        <dbReference type="ARBA" id="ARBA00022989"/>
    </source>
</evidence>
<organism evidence="9 10">
    <name type="scientific">Marinihelvus fidelis</name>
    <dbReference type="NCBI Taxonomy" id="2613842"/>
    <lineage>
        <taxon>Bacteria</taxon>
        <taxon>Pseudomonadati</taxon>
        <taxon>Pseudomonadota</taxon>
        <taxon>Gammaproteobacteria</taxon>
        <taxon>Chromatiales</taxon>
        <taxon>Wenzhouxiangellaceae</taxon>
        <taxon>Marinihelvus</taxon>
    </lineage>
</organism>
<dbReference type="RefSeq" id="WP_150863734.1">
    <property type="nucleotide sequence ID" value="NZ_VYXP01000004.1"/>
</dbReference>
<keyword evidence="7" id="KW-0813">Transport</keyword>
<dbReference type="GO" id="GO:0022857">
    <property type="term" value="F:transmembrane transporter activity"/>
    <property type="evidence" value="ECO:0007669"/>
    <property type="project" value="InterPro"/>
</dbReference>
<evidence type="ECO:0000256" key="4">
    <source>
        <dbReference type="ARBA" id="ARBA00022692"/>
    </source>
</evidence>
<dbReference type="InterPro" id="IPR003400">
    <property type="entry name" value="ExbD"/>
</dbReference>
<dbReference type="GO" id="GO:0005886">
    <property type="term" value="C:plasma membrane"/>
    <property type="evidence" value="ECO:0007669"/>
    <property type="project" value="UniProtKB-SubCell"/>
</dbReference>
<keyword evidence="5 8" id="KW-1133">Transmembrane helix</keyword>
<keyword evidence="10" id="KW-1185">Reference proteome</keyword>
<evidence type="ECO:0000313" key="9">
    <source>
        <dbReference type="EMBL" id="KAA9131944.1"/>
    </source>
</evidence>
<reference evidence="9 10" key="1">
    <citation type="submission" date="2019-09" db="EMBL/GenBank/DDBJ databases">
        <title>Wenzhouxiangella sp. Genome sequencing and assembly.</title>
        <authorList>
            <person name="Zhang R."/>
        </authorList>
    </citation>
    <scope>NUCLEOTIDE SEQUENCE [LARGE SCALE GENOMIC DNA]</scope>
    <source>
        <strain evidence="9 10">W260</strain>
    </source>
</reference>
<dbReference type="Gene3D" id="3.30.420.270">
    <property type="match status" value="1"/>
</dbReference>
<feature type="transmembrane region" description="Helical" evidence="8">
    <location>
        <begin position="15"/>
        <end position="35"/>
    </location>
</feature>
<dbReference type="Proteomes" id="UP000325372">
    <property type="component" value="Unassembled WGS sequence"/>
</dbReference>
<evidence type="ECO:0000256" key="1">
    <source>
        <dbReference type="ARBA" id="ARBA00004162"/>
    </source>
</evidence>
<sequence length="142" mass="15857">MQLNPRKEEEPEINMTSLIDVVFLLLIFFMVSTTFERQAALKIDLPEASAQEEPTEQPRQLELAIDAEGRMFLNDAQLVDNRPATIRSALAELAGEGRELPIIIRADAQTPHHFVVTAMDVTGQLGFTRLSIATERVDDAQP</sequence>
<evidence type="ECO:0000256" key="2">
    <source>
        <dbReference type="ARBA" id="ARBA00005811"/>
    </source>
</evidence>
<dbReference type="PANTHER" id="PTHR30558">
    <property type="entry name" value="EXBD MEMBRANE COMPONENT OF PMF-DRIVEN MACROMOLECULE IMPORT SYSTEM"/>
    <property type="match status" value="1"/>
</dbReference>
<dbReference type="EMBL" id="VYXP01000004">
    <property type="protein sequence ID" value="KAA9131944.1"/>
    <property type="molecule type" value="Genomic_DNA"/>
</dbReference>
<dbReference type="GO" id="GO:0015031">
    <property type="term" value="P:protein transport"/>
    <property type="evidence" value="ECO:0007669"/>
    <property type="project" value="UniProtKB-KW"/>
</dbReference>
<dbReference type="Pfam" id="PF02472">
    <property type="entry name" value="ExbD"/>
    <property type="match status" value="1"/>
</dbReference>